<comment type="caution">
    <text evidence="8">The sequence shown here is derived from an EMBL/GenBank/DDBJ whole genome shotgun (WGS) entry which is preliminary data.</text>
</comment>
<dbReference type="InterPro" id="IPR000560">
    <property type="entry name" value="His_Pase_clade-2"/>
</dbReference>
<evidence type="ECO:0000256" key="7">
    <source>
        <dbReference type="SAM" id="Phobius"/>
    </source>
</evidence>
<dbReference type="PANTHER" id="PTHR11567:SF110">
    <property type="entry name" value="2-PHOSPHOXYLOSE PHOSPHATASE 1"/>
    <property type="match status" value="1"/>
</dbReference>
<organism evidence="8 9">
    <name type="scientific">Daphnia sinensis</name>
    <dbReference type="NCBI Taxonomy" id="1820382"/>
    <lineage>
        <taxon>Eukaryota</taxon>
        <taxon>Metazoa</taxon>
        <taxon>Ecdysozoa</taxon>
        <taxon>Arthropoda</taxon>
        <taxon>Crustacea</taxon>
        <taxon>Branchiopoda</taxon>
        <taxon>Diplostraca</taxon>
        <taxon>Cladocera</taxon>
        <taxon>Anomopoda</taxon>
        <taxon>Daphniidae</taxon>
        <taxon>Daphnia</taxon>
        <taxon>Daphnia similis group</taxon>
    </lineage>
</organism>
<reference evidence="8" key="1">
    <citation type="submission" date="2022-05" db="EMBL/GenBank/DDBJ databases">
        <title>A multi-omics perspective on studying reproductive biology in Daphnia sinensis.</title>
        <authorList>
            <person name="Jia J."/>
        </authorList>
    </citation>
    <scope>NUCLEOTIDE SEQUENCE</scope>
    <source>
        <strain evidence="8">WSL</strain>
    </source>
</reference>
<protein>
    <recommendedName>
        <fullName evidence="5">2-phosphoxylose phosphatase 1</fullName>
    </recommendedName>
    <alternativeName>
        <fullName evidence="6">Acid phosphatase-like protein 2</fullName>
    </alternativeName>
</protein>
<keyword evidence="9" id="KW-1185">Reference proteome</keyword>
<dbReference type="SUPFAM" id="SSF53254">
    <property type="entry name" value="Phosphoglycerate mutase-like"/>
    <property type="match status" value="1"/>
</dbReference>
<evidence type="ECO:0000313" key="9">
    <source>
        <dbReference type="Proteomes" id="UP000820818"/>
    </source>
</evidence>
<comment type="catalytic activity">
    <reaction evidence="1">
        <text>a phosphate monoester + H2O = an alcohol + phosphate</text>
        <dbReference type="Rhea" id="RHEA:15017"/>
        <dbReference type="ChEBI" id="CHEBI:15377"/>
        <dbReference type="ChEBI" id="CHEBI:30879"/>
        <dbReference type="ChEBI" id="CHEBI:43474"/>
        <dbReference type="ChEBI" id="CHEBI:67140"/>
        <dbReference type="EC" id="3.1.3.2"/>
    </reaction>
</comment>
<dbReference type="GO" id="GO:0003993">
    <property type="term" value="F:acid phosphatase activity"/>
    <property type="evidence" value="ECO:0007669"/>
    <property type="project" value="UniProtKB-EC"/>
</dbReference>
<evidence type="ECO:0000256" key="2">
    <source>
        <dbReference type="ARBA" id="ARBA00005375"/>
    </source>
</evidence>
<dbReference type="AlphaFoldDB" id="A0AAD5PP95"/>
<dbReference type="InterPro" id="IPR050645">
    <property type="entry name" value="Histidine_acid_phosphatase"/>
</dbReference>
<dbReference type="GO" id="GO:0050650">
    <property type="term" value="P:chondroitin sulfate proteoglycan biosynthetic process"/>
    <property type="evidence" value="ECO:0007669"/>
    <property type="project" value="TreeGrafter"/>
</dbReference>
<evidence type="ECO:0000256" key="1">
    <source>
        <dbReference type="ARBA" id="ARBA00000032"/>
    </source>
</evidence>
<keyword evidence="7" id="KW-0812">Transmembrane</keyword>
<name>A0AAD5PP95_9CRUS</name>
<comment type="similarity">
    <text evidence="2">Belongs to the histidine acid phosphatase family.</text>
</comment>
<evidence type="ECO:0000256" key="4">
    <source>
        <dbReference type="ARBA" id="ARBA00036311"/>
    </source>
</evidence>
<dbReference type="GO" id="GO:0005794">
    <property type="term" value="C:Golgi apparatus"/>
    <property type="evidence" value="ECO:0007669"/>
    <property type="project" value="TreeGrafter"/>
</dbReference>
<dbReference type="GO" id="GO:0006024">
    <property type="term" value="P:glycosaminoglycan biosynthetic process"/>
    <property type="evidence" value="ECO:0007669"/>
    <property type="project" value="TreeGrafter"/>
</dbReference>
<accession>A0AAD5PP95</accession>
<comment type="catalytic activity">
    <reaction evidence="4">
        <text>3-O-[beta-D-GlcA-(1-&gt;3)-beta-D-Gal-(1-&gt;3)-beta-D-Gal-(1-&gt;4)-beta-D-2-O-P-Xyl]-L-seryl-[protein] + H2O = 3-O-(beta-D-GlcA-(1-&gt;3)-beta-D-Gal-(1-&gt;3)-beta-D-Gal-(1-&gt;4)-beta-D-Xyl)-L-seryl-[protein] + phosphate</text>
        <dbReference type="Rhea" id="RHEA:56512"/>
        <dbReference type="Rhea" id="RHEA-COMP:12573"/>
        <dbReference type="Rhea" id="RHEA-COMP:14559"/>
        <dbReference type="ChEBI" id="CHEBI:15377"/>
        <dbReference type="ChEBI" id="CHEBI:43474"/>
        <dbReference type="ChEBI" id="CHEBI:132093"/>
        <dbReference type="ChEBI" id="CHEBI:140495"/>
    </reaction>
</comment>
<dbReference type="Proteomes" id="UP000820818">
    <property type="component" value="Unassembled WGS sequence"/>
</dbReference>
<proteinExistence type="inferred from homology"/>
<dbReference type="InterPro" id="IPR033379">
    <property type="entry name" value="Acid_Pase_AS"/>
</dbReference>
<evidence type="ECO:0000256" key="3">
    <source>
        <dbReference type="ARBA" id="ARBA00022801"/>
    </source>
</evidence>
<sequence length="257" mass="28993">MKKKCFIIMTFWTIFVVVLGAYWYLQHLHHDSTMLLPSNSAKGASSISESAASVFFNSLKKYCNLPTSDSVFGFEGDFEESYDLLGVIIIFRHGDRGPLTTVNEKKKINCSSYITKSYKKLEKIVRTYRSETLAAKLLPRSDFCIPGVLSKQGASQLIELGNGFKELYAKHCNFSDSNIIKHLSANTTSYSRTIQSAYSFLFGLVGSKFLNVNLQKSGDVTFCSKYCQCEAANRFEKLCKGSSKIPRSQKNRFYLLL</sequence>
<dbReference type="Gene3D" id="3.40.50.1240">
    <property type="entry name" value="Phosphoglycerate mutase-like"/>
    <property type="match status" value="1"/>
</dbReference>
<evidence type="ECO:0000313" key="8">
    <source>
        <dbReference type="EMBL" id="KAI9550335.1"/>
    </source>
</evidence>
<dbReference type="PANTHER" id="PTHR11567">
    <property type="entry name" value="ACID PHOSPHATASE-RELATED"/>
    <property type="match status" value="1"/>
</dbReference>
<dbReference type="PROSITE" id="PS00616">
    <property type="entry name" value="HIS_ACID_PHOSPHAT_1"/>
    <property type="match status" value="1"/>
</dbReference>
<keyword evidence="7" id="KW-1133">Transmembrane helix</keyword>
<evidence type="ECO:0000256" key="6">
    <source>
        <dbReference type="ARBA" id="ARBA00041499"/>
    </source>
</evidence>
<keyword evidence="7" id="KW-0472">Membrane</keyword>
<dbReference type="InterPro" id="IPR029033">
    <property type="entry name" value="His_PPase_superfam"/>
</dbReference>
<dbReference type="EMBL" id="WJBH02000157">
    <property type="protein sequence ID" value="KAI9550335.1"/>
    <property type="molecule type" value="Genomic_DNA"/>
</dbReference>
<dbReference type="Pfam" id="PF00328">
    <property type="entry name" value="His_Phos_2"/>
    <property type="match status" value="1"/>
</dbReference>
<feature type="transmembrane region" description="Helical" evidence="7">
    <location>
        <begin position="6"/>
        <end position="25"/>
    </location>
</feature>
<gene>
    <name evidence="8" type="ORF">GHT06_001562</name>
</gene>
<keyword evidence="3" id="KW-0378">Hydrolase</keyword>
<evidence type="ECO:0000256" key="5">
    <source>
        <dbReference type="ARBA" id="ARBA00040357"/>
    </source>
</evidence>